<evidence type="ECO:0000256" key="1">
    <source>
        <dbReference type="SAM" id="MobiDB-lite"/>
    </source>
</evidence>
<organism evidence="2 3">
    <name type="scientific">Candidatus Berkelbacteria bacterium RIFCSPHIGHO2_12_FULL_36_9</name>
    <dbReference type="NCBI Taxonomy" id="1797469"/>
    <lineage>
        <taxon>Bacteria</taxon>
        <taxon>Candidatus Berkelbacteria</taxon>
    </lineage>
</organism>
<sequence length="120" mass="13577">MQEFKDGPSEEAAEEKSEQNVEIFDSLSPEDIVDIAYEYWERLPGLAAMVPEDASEIEIKMIIRDEILATPNETNMTGVEATTQLLITWAAEAGIEEEIFEAMMEKNSNIESIKNPEHKK</sequence>
<dbReference type="EMBL" id="MEZV01000050">
    <property type="protein sequence ID" value="OGD65871.1"/>
    <property type="molecule type" value="Genomic_DNA"/>
</dbReference>
<name>A0A1F5EES3_9BACT</name>
<dbReference type="Proteomes" id="UP000176451">
    <property type="component" value="Unassembled WGS sequence"/>
</dbReference>
<evidence type="ECO:0000313" key="2">
    <source>
        <dbReference type="EMBL" id="OGD65871.1"/>
    </source>
</evidence>
<evidence type="ECO:0000313" key="3">
    <source>
        <dbReference type="Proteomes" id="UP000176451"/>
    </source>
</evidence>
<gene>
    <name evidence="2" type="ORF">A3F08_00065</name>
</gene>
<dbReference type="AlphaFoldDB" id="A0A1F5EES3"/>
<proteinExistence type="predicted"/>
<protein>
    <submittedName>
        <fullName evidence="2">Uncharacterized protein</fullName>
    </submittedName>
</protein>
<accession>A0A1F5EES3</accession>
<comment type="caution">
    <text evidence="2">The sequence shown here is derived from an EMBL/GenBank/DDBJ whole genome shotgun (WGS) entry which is preliminary data.</text>
</comment>
<feature type="compositionally biased region" description="Basic and acidic residues" evidence="1">
    <location>
        <begin position="1"/>
        <end position="19"/>
    </location>
</feature>
<feature type="region of interest" description="Disordered" evidence="1">
    <location>
        <begin position="1"/>
        <end position="24"/>
    </location>
</feature>
<reference evidence="2 3" key="1">
    <citation type="journal article" date="2016" name="Nat. Commun.">
        <title>Thousands of microbial genomes shed light on interconnected biogeochemical processes in an aquifer system.</title>
        <authorList>
            <person name="Anantharaman K."/>
            <person name="Brown C.T."/>
            <person name="Hug L.A."/>
            <person name="Sharon I."/>
            <person name="Castelle C.J."/>
            <person name="Probst A.J."/>
            <person name="Thomas B.C."/>
            <person name="Singh A."/>
            <person name="Wilkins M.J."/>
            <person name="Karaoz U."/>
            <person name="Brodie E.L."/>
            <person name="Williams K.H."/>
            <person name="Hubbard S.S."/>
            <person name="Banfield J.F."/>
        </authorList>
    </citation>
    <scope>NUCLEOTIDE SEQUENCE [LARGE SCALE GENOMIC DNA]</scope>
</reference>